<evidence type="ECO:0000313" key="7">
    <source>
        <dbReference type="Proteomes" id="UP000535543"/>
    </source>
</evidence>
<sequence length="350" mass="38026">MWHVPGEGVRRQDDGDDGEPLTDRQRSRRRVRAHLPNPSREQATAPRLRRLRRLTVKLEDKVVFITGGSRGIGAEVARQVGAKGAKVFLAGLEPELMAQVCAEISTENADSIELDVTDLPAVERAAAAAVERFGRIDIVLANAGIAPYGTVATIGRETFDRAMAVNVTGVWNTFNATLPYVTDTKGHVMSVCSVASFTPLGGLHAYTASKAAAESLTTAFAMEVAHRGVTVGSVHPSWIDTDMVRDAETDLPTFVKIRKMLPWPLHSTTSVTECASAIVKGMEKRSARVFSPGSVELVYWSRSVLQSPRAVALMRMISNDLIPQLEDEIRGLGRSLSERQAEQVAIDDTP</sequence>
<dbReference type="CDD" id="cd05233">
    <property type="entry name" value="SDR_c"/>
    <property type="match status" value="1"/>
</dbReference>
<dbReference type="SUPFAM" id="SSF51735">
    <property type="entry name" value="NAD(P)-binding Rossmann-fold domains"/>
    <property type="match status" value="1"/>
</dbReference>
<reference evidence="6 7" key="1">
    <citation type="submission" date="2019-05" db="EMBL/GenBank/DDBJ databases">
        <authorList>
            <person name="Lee S.D."/>
        </authorList>
    </citation>
    <scope>NUCLEOTIDE SEQUENCE [LARGE SCALE GENOMIC DNA]</scope>
    <source>
        <strain evidence="6 7">YC2-7</strain>
    </source>
</reference>
<dbReference type="SMART" id="SM00822">
    <property type="entry name" value="PKS_KR"/>
    <property type="match status" value="1"/>
</dbReference>
<dbReference type="PROSITE" id="PS00061">
    <property type="entry name" value="ADH_SHORT"/>
    <property type="match status" value="1"/>
</dbReference>
<dbReference type="Proteomes" id="UP000535543">
    <property type="component" value="Unassembled WGS sequence"/>
</dbReference>
<organism evidence="6 7">
    <name type="scientific">Antrihabitans stalactiti</name>
    <dbReference type="NCBI Taxonomy" id="2584121"/>
    <lineage>
        <taxon>Bacteria</taxon>
        <taxon>Bacillati</taxon>
        <taxon>Actinomycetota</taxon>
        <taxon>Actinomycetes</taxon>
        <taxon>Mycobacteriales</taxon>
        <taxon>Nocardiaceae</taxon>
        <taxon>Antrihabitans</taxon>
    </lineage>
</organism>
<dbReference type="GO" id="GO:0016020">
    <property type="term" value="C:membrane"/>
    <property type="evidence" value="ECO:0007669"/>
    <property type="project" value="TreeGrafter"/>
</dbReference>
<evidence type="ECO:0000256" key="4">
    <source>
        <dbReference type="SAM" id="MobiDB-lite"/>
    </source>
</evidence>
<name>A0A848KNL5_9NOCA</name>
<dbReference type="InterPro" id="IPR057326">
    <property type="entry name" value="KR_dom"/>
</dbReference>
<dbReference type="FunFam" id="3.40.50.720:FF:000084">
    <property type="entry name" value="Short-chain dehydrogenase reductase"/>
    <property type="match status" value="1"/>
</dbReference>
<dbReference type="InterPro" id="IPR036291">
    <property type="entry name" value="NAD(P)-bd_dom_sf"/>
</dbReference>
<gene>
    <name evidence="6" type="ORF">FGL95_26155</name>
</gene>
<reference evidence="6 7" key="2">
    <citation type="submission" date="2020-06" db="EMBL/GenBank/DDBJ databases">
        <title>Antribacter stalactiti gen. nov., sp. nov., a new member of the family Nacardiaceae isolated from a cave.</title>
        <authorList>
            <person name="Kim I.S."/>
        </authorList>
    </citation>
    <scope>NUCLEOTIDE SEQUENCE [LARGE SCALE GENOMIC DNA]</scope>
    <source>
        <strain evidence="6 7">YC2-7</strain>
    </source>
</reference>
<dbReference type="Pfam" id="PF00106">
    <property type="entry name" value="adh_short"/>
    <property type="match status" value="1"/>
</dbReference>
<keyword evidence="7" id="KW-1185">Reference proteome</keyword>
<dbReference type="EMBL" id="VCQU01000011">
    <property type="protein sequence ID" value="NMN98524.1"/>
    <property type="molecule type" value="Genomic_DNA"/>
</dbReference>
<comment type="caution">
    <text evidence="6">The sequence shown here is derived from an EMBL/GenBank/DDBJ whole genome shotgun (WGS) entry which is preliminary data.</text>
</comment>
<dbReference type="InterPro" id="IPR020904">
    <property type="entry name" value="Sc_DH/Rdtase_CS"/>
</dbReference>
<dbReference type="PANTHER" id="PTHR44196">
    <property type="entry name" value="DEHYDROGENASE/REDUCTASE SDR FAMILY MEMBER 7B"/>
    <property type="match status" value="1"/>
</dbReference>
<dbReference type="NCBIfam" id="NF004526">
    <property type="entry name" value="PRK05872.1"/>
    <property type="match status" value="1"/>
</dbReference>
<feature type="region of interest" description="Disordered" evidence="4">
    <location>
        <begin position="1"/>
        <end position="45"/>
    </location>
</feature>
<protein>
    <submittedName>
        <fullName evidence="6">SDR family oxidoreductase</fullName>
    </submittedName>
</protein>
<dbReference type="GO" id="GO:0016491">
    <property type="term" value="F:oxidoreductase activity"/>
    <property type="evidence" value="ECO:0007669"/>
    <property type="project" value="UniProtKB-KW"/>
</dbReference>
<evidence type="ECO:0000256" key="3">
    <source>
        <dbReference type="RuleBase" id="RU000363"/>
    </source>
</evidence>
<keyword evidence="2" id="KW-0560">Oxidoreductase</keyword>
<dbReference type="Gene3D" id="3.40.50.720">
    <property type="entry name" value="NAD(P)-binding Rossmann-like Domain"/>
    <property type="match status" value="1"/>
</dbReference>
<dbReference type="PANTHER" id="PTHR44196:SF1">
    <property type="entry name" value="DEHYDROGENASE_REDUCTASE SDR FAMILY MEMBER 7B"/>
    <property type="match status" value="1"/>
</dbReference>
<dbReference type="PRINTS" id="PR00081">
    <property type="entry name" value="GDHRDH"/>
</dbReference>
<evidence type="ECO:0000259" key="5">
    <source>
        <dbReference type="SMART" id="SM00822"/>
    </source>
</evidence>
<dbReference type="InterPro" id="IPR002347">
    <property type="entry name" value="SDR_fam"/>
</dbReference>
<accession>A0A848KNL5</accession>
<comment type="similarity">
    <text evidence="1 3">Belongs to the short-chain dehydrogenases/reductases (SDR) family.</text>
</comment>
<evidence type="ECO:0000256" key="2">
    <source>
        <dbReference type="ARBA" id="ARBA00023002"/>
    </source>
</evidence>
<evidence type="ECO:0000256" key="1">
    <source>
        <dbReference type="ARBA" id="ARBA00006484"/>
    </source>
</evidence>
<feature type="domain" description="Ketoreductase" evidence="5">
    <location>
        <begin position="61"/>
        <end position="241"/>
    </location>
</feature>
<dbReference type="AlphaFoldDB" id="A0A848KNL5"/>
<dbReference type="PRINTS" id="PR00080">
    <property type="entry name" value="SDRFAMILY"/>
</dbReference>
<proteinExistence type="inferred from homology"/>
<evidence type="ECO:0000313" key="6">
    <source>
        <dbReference type="EMBL" id="NMN98524.1"/>
    </source>
</evidence>